<proteinExistence type="predicted"/>
<gene>
    <name evidence="1" type="ordered locus">BMULJ_01395</name>
</gene>
<dbReference type="HOGENOM" id="CLU_2045293_0_0_4"/>
<dbReference type="RefSeq" id="WP_012213543.1">
    <property type="nucleotide sequence ID" value="NC_010084.1"/>
</dbReference>
<keyword evidence="2" id="KW-1185">Reference proteome</keyword>
<dbReference type="EMBL" id="AP009385">
    <property type="protein sequence ID" value="BAG43331.1"/>
    <property type="molecule type" value="Genomic_DNA"/>
</dbReference>
<dbReference type="STRING" id="395019.BMULJ_01395"/>
<dbReference type="KEGG" id="bmu:Bmul_1846"/>
<protein>
    <submittedName>
        <fullName evidence="1">Bacteriophage protein</fullName>
    </submittedName>
</protein>
<reference evidence="1 2" key="1">
    <citation type="submission" date="2007-04" db="EMBL/GenBank/DDBJ databases">
        <title>Complete genome sequence of Burkholderia multivorans ATCC 17616.</title>
        <authorList>
            <person name="Ohtsubo Y."/>
            <person name="Yamashita A."/>
            <person name="Kurokawa K."/>
            <person name="Takami H."/>
            <person name="Yuhara S."/>
            <person name="Nishiyama E."/>
            <person name="Endo R."/>
            <person name="Miyazaki R."/>
            <person name="Ono A."/>
            <person name="Yano K."/>
            <person name="Ito M."/>
            <person name="Sota M."/>
            <person name="Yuji N."/>
            <person name="Hattori M."/>
            <person name="Tsuda M."/>
        </authorList>
    </citation>
    <scope>NUCLEOTIDE SEQUENCE [LARGE SCALE GENOMIC DNA]</scope>
    <source>
        <strain evidence="2">ATCC 17616 / 249</strain>
    </source>
</reference>
<dbReference type="Proteomes" id="UP000008815">
    <property type="component" value="Chromosome 1"/>
</dbReference>
<dbReference type="KEGG" id="bmj:BMULJ_01395"/>
<dbReference type="AlphaFoldDB" id="A0A0H3KE20"/>
<evidence type="ECO:0000313" key="1">
    <source>
        <dbReference type="EMBL" id="BAG43331.1"/>
    </source>
</evidence>
<evidence type="ECO:0000313" key="2">
    <source>
        <dbReference type="Proteomes" id="UP000008815"/>
    </source>
</evidence>
<sequence>MDKINGAALAAEIPGATAALRELLRAKALPDEPGALARLRGESLQSAWTAARAVLAKGVAQPETVESDAYMVLELIAADADAGTIMLTSGVRLAIDAALIKAGRKKAPEPVRHFTINGGV</sequence>
<accession>A0A0H3KE20</accession>
<name>A0A0H3KE20_BURM1</name>
<organism evidence="1 2">
    <name type="scientific">Burkholderia multivorans (strain ATCC 17616 / 249)</name>
    <dbReference type="NCBI Taxonomy" id="395019"/>
    <lineage>
        <taxon>Bacteria</taxon>
        <taxon>Pseudomonadati</taxon>
        <taxon>Pseudomonadota</taxon>
        <taxon>Betaproteobacteria</taxon>
        <taxon>Burkholderiales</taxon>
        <taxon>Burkholderiaceae</taxon>
        <taxon>Burkholderia</taxon>
        <taxon>Burkholderia cepacia complex</taxon>
    </lineage>
</organism>